<feature type="compositionally biased region" description="Basic and acidic residues" evidence="1">
    <location>
        <begin position="19"/>
        <end position="33"/>
    </location>
</feature>
<keyword evidence="4" id="KW-1185">Reference proteome</keyword>
<evidence type="ECO:0000256" key="1">
    <source>
        <dbReference type="SAM" id="MobiDB-lite"/>
    </source>
</evidence>
<reference evidence="3" key="1">
    <citation type="submission" date="2019-10" db="EMBL/GenBank/DDBJ databases">
        <authorList>
            <person name="Zhang R."/>
            <person name="Pan Y."/>
            <person name="Wang J."/>
            <person name="Ma R."/>
            <person name="Yu S."/>
        </authorList>
    </citation>
    <scope>NUCLEOTIDE SEQUENCE</scope>
    <source>
        <strain evidence="3">LA-IB0</strain>
        <tissue evidence="3">Leaf</tissue>
    </source>
</reference>
<dbReference type="InterPro" id="IPR025558">
    <property type="entry name" value="DUF4283"/>
</dbReference>
<comment type="caution">
    <text evidence="3">The sequence shown here is derived from an EMBL/GenBank/DDBJ whole genome shotgun (WGS) entry which is preliminary data.</text>
</comment>
<sequence length="291" mass="32841">MAKAPNSDSLPPAPSSLEPPDKPPSDKPSHCILKDALQSSLGPSLGPSSPRAAKKSLVDIGGKGFGEPRMKRGLRALYYTRNEMEEMISPLKYALVGKFSSGFPPISSLRARFARFGLKGFFSIGVIYFKRVLINLSSDEDYTRQWMKKEWIIEGFPMKTFKWSKDFSPSAESPIVPVWVTFPDLPVAFYHRKSIHNIACLIGSPLKIDEATADYTRPSFARICIEINLLDPLVHEIWLGDDDGDITQRVIYENTPIYCLSWRKIVLCNIPRIKQVLKSKLLLIKETYTQC</sequence>
<accession>A0AAV6Y2G0</accession>
<dbReference type="EMBL" id="WHWC01000003">
    <property type="protein sequence ID" value="KAG8386899.1"/>
    <property type="molecule type" value="Genomic_DNA"/>
</dbReference>
<protein>
    <recommendedName>
        <fullName evidence="2">DUF4283 domain-containing protein</fullName>
    </recommendedName>
</protein>
<dbReference type="PANTHER" id="PTHR31286:SF179">
    <property type="entry name" value="RNASE H TYPE-1 DOMAIN-CONTAINING PROTEIN"/>
    <property type="match status" value="1"/>
</dbReference>
<gene>
    <name evidence="3" type="ORF">BUALT_Bualt03G0196800</name>
</gene>
<dbReference type="Pfam" id="PF14111">
    <property type="entry name" value="DUF4283"/>
    <property type="match status" value="1"/>
</dbReference>
<evidence type="ECO:0000313" key="4">
    <source>
        <dbReference type="Proteomes" id="UP000826271"/>
    </source>
</evidence>
<evidence type="ECO:0000259" key="2">
    <source>
        <dbReference type="Pfam" id="PF14111"/>
    </source>
</evidence>
<name>A0AAV6Y2G0_9LAMI</name>
<dbReference type="PANTHER" id="PTHR31286">
    <property type="entry name" value="GLYCINE-RICH CELL WALL STRUCTURAL PROTEIN 1.8-LIKE"/>
    <property type="match status" value="1"/>
</dbReference>
<dbReference type="AlphaFoldDB" id="A0AAV6Y2G0"/>
<feature type="domain" description="DUF4283" evidence="2">
    <location>
        <begin position="91"/>
        <end position="170"/>
    </location>
</feature>
<feature type="compositionally biased region" description="Low complexity" evidence="1">
    <location>
        <begin position="1"/>
        <end position="18"/>
    </location>
</feature>
<organism evidence="3 4">
    <name type="scientific">Buddleja alternifolia</name>
    <dbReference type="NCBI Taxonomy" id="168488"/>
    <lineage>
        <taxon>Eukaryota</taxon>
        <taxon>Viridiplantae</taxon>
        <taxon>Streptophyta</taxon>
        <taxon>Embryophyta</taxon>
        <taxon>Tracheophyta</taxon>
        <taxon>Spermatophyta</taxon>
        <taxon>Magnoliopsida</taxon>
        <taxon>eudicotyledons</taxon>
        <taxon>Gunneridae</taxon>
        <taxon>Pentapetalae</taxon>
        <taxon>asterids</taxon>
        <taxon>lamiids</taxon>
        <taxon>Lamiales</taxon>
        <taxon>Scrophulariaceae</taxon>
        <taxon>Buddlejeae</taxon>
        <taxon>Buddleja</taxon>
    </lineage>
</organism>
<dbReference type="Proteomes" id="UP000826271">
    <property type="component" value="Unassembled WGS sequence"/>
</dbReference>
<feature type="region of interest" description="Disordered" evidence="1">
    <location>
        <begin position="1"/>
        <end position="33"/>
    </location>
</feature>
<dbReference type="InterPro" id="IPR040256">
    <property type="entry name" value="At4g02000-like"/>
</dbReference>
<proteinExistence type="predicted"/>
<evidence type="ECO:0000313" key="3">
    <source>
        <dbReference type="EMBL" id="KAG8386899.1"/>
    </source>
</evidence>